<evidence type="ECO:0000313" key="7">
    <source>
        <dbReference type="EMBL" id="EDV23815.1"/>
    </source>
</evidence>
<dbReference type="GeneID" id="6754554"/>
<feature type="compositionally biased region" description="Low complexity" evidence="5">
    <location>
        <begin position="549"/>
        <end position="558"/>
    </location>
</feature>
<comment type="similarity">
    <text evidence="1 4">Belongs to the SMG8 family.</text>
</comment>
<dbReference type="InterPro" id="IPR019354">
    <property type="entry name" value="SMG8-like"/>
</dbReference>
<dbReference type="InParanoid" id="B3RZB8"/>
<feature type="compositionally biased region" description="Low complexity" evidence="5">
    <location>
        <begin position="529"/>
        <end position="540"/>
    </location>
</feature>
<protein>
    <recommendedName>
        <fullName evidence="3 4">Nonsense-mediated mRNA decay factor SMG8</fullName>
    </recommendedName>
</protein>
<dbReference type="eggNOG" id="KOG3692">
    <property type="taxonomic scope" value="Eukaryota"/>
</dbReference>
<dbReference type="EMBL" id="DS985246">
    <property type="protein sequence ID" value="EDV23815.1"/>
    <property type="molecule type" value="Genomic_DNA"/>
</dbReference>
<feature type="compositionally biased region" description="Polar residues" evidence="5">
    <location>
        <begin position="514"/>
        <end position="526"/>
    </location>
</feature>
<keyword evidence="6" id="KW-0472">Membrane</keyword>
<dbReference type="CTD" id="6754554"/>
<dbReference type="GO" id="GO:0000184">
    <property type="term" value="P:nuclear-transcribed mRNA catabolic process, nonsense-mediated decay"/>
    <property type="evidence" value="ECO:0000318"/>
    <property type="project" value="GO_Central"/>
</dbReference>
<dbReference type="Proteomes" id="UP000009022">
    <property type="component" value="Unassembled WGS sequence"/>
</dbReference>
<keyword evidence="8" id="KW-1185">Reference proteome</keyword>
<dbReference type="Pfam" id="PF10220">
    <property type="entry name" value="Smg8_Smg9"/>
    <property type="match status" value="2"/>
</dbReference>
<dbReference type="PANTHER" id="PTHR13091">
    <property type="entry name" value="AMPLIFIED IN BREAST CANCER 2-RELATED"/>
    <property type="match status" value="1"/>
</dbReference>
<gene>
    <name evidence="7" type="ORF">TRIADDRAFT_57395</name>
</gene>
<feature type="region of interest" description="Disordered" evidence="5">
    <location>
        <begin position="514"/>
        <end position="558"/>
    </location>
</feature>
<evidence type="ECO:0000256" key="5">
    <source>
        <dbReference type="SAM" id="MobiDB-lite"/>
    </source>
</evidence>
<evidence type="ECO:0000256" key="2">
    <source>
        <dbReference type="ARBA" id="ARBA00023161"/>
    </source>
</evidence>
<comment type="function">
    <text evidence="4">Involved in nonsense-mediated decay (NMD) of mRNAs containing premature stop codons.</text>
</comment>
<reference evidence="7 8" key="1">
    <citation type="journal article" date="2008" name="Nature">
        <title>The Trichoplax genome and the nature of placozoans.</title>
        <authorList>
            <person name="Srivastava M."/>
            <person name="Begovic E."/>
            <person name="Chapman J."/>
            <person name="Putnam N.H."/>
            <person name="Hellsten U."/>
            <person name="Kawashima T."/>
            <person name="Kuo A."/>
            <person name="Mitros T."/>
            <person name="Salamov A."/>
            <person name="Carpenter M.L."/>
            <person name="Signorovitch A.Y."/>
            <person name="Moreno M.A."/>
            <person name="Kamm K."/>
            <person name="Grimwood J."/>
            <person name="Schmutz J."/>
            <person name="Shapiro H."/>
            <person name="Grigoriev I.V."/>
            <person name="Buss L.W."/>
            <person name="Schierwater B."/>
            <person name="Dellaporta S.L."/>
            <person name="Rokhsar D.S."/>
        </authorList>
    </citation>
    <scope>NUCLEOTIDE SEQUENCE [LARGE SCALE GENOMIC DNA]</scope>
    <source>
        <strain evidence="7 8">Grell-BS-1999</strain>
    </source>
</reference>
<evidence type="ECO:0000256" key="1">
    <source>
        <dbReference type="ARBA" id="ARBA00006443"/>
    </source>
</evidence>
<evidence type="ECO:0000313" key="8">
    <source>
        <dbReference type="Proteomes" id="UP000009022"/>
    </source>
</evidence>
<feature type="transmembrane region" description="Helical" evidence="6">
    <location>
        <begin position="130"/>
        <end position="148"/>
    </location>
</feature>
<keyword evidence="2 4" id="KW-0866">Nonsense-mediated mRNA decay</keyword>
<name>B3RZB8_TRIAD</name>
<accession>B3RZB8</accession>
<proteinExistence type="inferred from homology"/>
<organism evidence="7 8">
    <name type="scientific">Trichoplax adhaerens</name>
    <name type="common">Trichoplax reptans</name>
    <dbReference type="NCBI Taxonomy" id="10228"/>
    <lineage>
        <taxon>Eukaryota</taxon>
        <taxon>Metazoa</taxon>
        <taxon>Placozoa</taxon>
        <taxon>Uniplacotomia</taxon>
        <taxon>Trichoplacea</taxon>
        <taxon>Trichoplacidae</taxon>
        <taxon>Trichoplax</taxon>
    </lineage>
</organism>
<dbReference type="RefSeq" id="XP_002113341.1">
    <property type="nucleotide sequence ID" value="XM_002113305.1"/>
</dbReference>
<keyword evidence="6" id="KW-0812">Transmembrane</keyword>
<dbReference type="PANTHER" id="PTHR13091:SF0">
    <property type="entry name" value="NONSENSE-MEDIATED MRNA DECAY FACTOR SMG8"/>
    <property type="match status" value="1"/>
</dbReference>
<dbReference type="KEGG" id="tad:TRIADDRAFT_57395"/>
<dbReference type="OMA" id="MHSGCPK"/>
<sequence length="758" mass="86078">MVMTANKQTDIHISKYLRNFLPNPSSISDTDEICVVSIIGKTPLNYLTCGTLADAVSGRNVFQRETIDDNDQKLEHGLLFYYNNEQKVVYINQASLYDTKELAYLCQKFNSDLSTWEHFQKWKRNEHKQLLSLLFIFSISHIILITHPSHKFDLSYLRLFRGLNAIRLHNQSVLTHHLCKIAKAANLSSQWRQRGRCCTPRLLFIFHLDININRRFQDGNRSKNRDVGQKDQDATSLFFNIGLATTLFQHFYVTQHDKVDDNDVLEKNFDEENSDLKNFLKYHINQTKAGNLPTSKTWFTAASYLQKVLIEDASGVDSIRYPISSSWLDIDKKFSESTCRKAISVALDCYEKNLPEQYNYAFHQKQLATSINTLSQLALGPSFPSYVQQLEKDCEKIWKNGRQSCEILSLTGKQCIYPKEIKQRKFRQSKNLPQKRAHSSNYWYISACNCGETIAKRPDPFDIKVANCTFYQMLEKKCCSIFPHISFPVNVDSNSHEEQSIDDHAMEIEEISAATSSKNNADSSNGVADDPTLDGLDTTTAIGQNSEFSSSPSPAPAANLVSMKIEPDNCKKDGESSNSIIMFTINTPAGYLPRFSSWSLCRLGDNNIYKASKGLFQSGFLPGTNFLCPWIISRSVLLASDPFESTHEQFPTIAENRGKSSGRYKKENSVKAYIGIEYECPHGDRQRSSKTVFAQCMRIYVASPMDSDIRVILRPFIQPENETIYPPTDPKTPSKGRILKGLFHITAIVSDTSQNGKG</sequence>
<keyword evidence="6" id="KW-1133">Transmembrane helix</keyword>
<evidence type="ECO:0000256" key="6">
    <source>
        <dbReference type="SAM" id="Phobius"/>
    </source>
</evidence>
<dbReference type="HOGENOM" id="CLU_008116_0_0_1"/>
<dbReference type="FunCoup" id="B3RZB8">
    <property type="interactions" value="1936"/>
</dbReference>
<evidence type="ECO:0000256" key="4">
    <source>
        <dbReference type="RuleBase" id="RU367133"/>
    </source>
</evidence>
<dbReference type="STRING" id="10228.B3RZB8"/>
<dbReference type="AlphaFoldDB" id="B3RZB8"/>
<dbReference type="PhylomeDB" id="B3RZB8"/>
<evidence type="ECO:0000256" key="3">
    <source>
        <dbReference type="ARBA" id="ARBA00029509"/>
    </source>
</evidence>
<dbReference type="OrthoDB" id="63589at2759"/>